<feature type="binding site" evidence="6">
    <location>
        <position position="551"/>
    </location>
    <ligand>
        <name>ATP</name>
        <dbReference type="ChEBI" id="CHEBI:30616"/>
    </ligand>
</feature>
<keyword evidence="3 6" id="KW-0547">Nucleotide-binding</keyword>
<dbReference type="InterPro" id="IPR000873">
    <property type="entry name" value="AMP-dep_synth/lig_dom"/>
</dbReference>
<feature type="binding site" evidence="6">
    <location>
        <position position="548"/>
    </location>
    <ligand>
        <name>CoA</name>
        <dbReference type="ChEBI" id="CHEBI:57287"/>
    </ligand>
</feature>
<evidence type="ECO:0000256" key="4">
    <source>
        <dbReference type="ARBA" id="ARBA00022840"/>
    </source>
</evidence>
<comment type="caution">
    <text evidence="6">Lacks conserved residue(s) required for the propagation of feature annotation.</text>
</comment>
<feature type="binding site" evidence="6">
    <location>
        <begin position="412"/>
        <end position="414"/>
    </location>
    <ligand>
        <name>ATP</name>
        <dbReference type="ChEBI" id="CHEBI:30616"/>
    </ligand>
</feature>
<keyword evidence="2 6" id="KW-0436">Ligase</keyword>
<dbReference type="Pfam" id="PF13193">
    <property type="entry name" value="AMP-binding_C"/>
    <property type="match status" value="1"/>
</dbReference>
<dbReference type="GO" id="GO:0005524">
    <property type="term" value="F:ATP binding"/>
    <property type="evidence" value="ECO:0007669"/>
    <property type="project" value="UniProtKB-KW"/>
</dbReference>
<feature type="binding site" evidence="6">
    <location>
        <position position="564"/>
    </location>
    <ligand>
        <name>Mg(2+)</name>
        <dbReference type="ChEBI" id="CHEBI:18420"/>
    </ligand>
</feature>
<feature type="binding site" evidence="6">
    <location>
        <position position="562"/>
    </location>
    <ligand>
        <name>Mg(2+)</name>
        <dbReference type="ChEBI" id="CHEBI:18420"/>
    </ligand>
</feature>
<dbReference type="GO" id="GO:0005829">
    <property type="term" value="C:cytosol"/>
    <property type="evidence" value="ECO:0007669"/>
    <property type="project" value="TreeGrafter"/>
</dbReference>
<feature type="domain" description="AMP-dependent synthetase/ligase" evidence="7">
    <location>
        <begin position="117"/>
        <end position="495"/>
    </location>
</feature>
<evidence type="ECO:0000259" key="8">
    <source>
        <dbReference type="Pfam" id="PF13193"/>
    </source>
</evidence>
<feature type="domain" description="AMP-binding enzyme C-terminal" evidence="8">
    <location>
        <begin position="556"/>
        <end position="634"/>
    </location>
</feature>
<comment type="similarity">
    <text evidence="1 6">Belongs to the ATP-dependent AMP-binding enzyme family.</text>
</comment>
<dbReference type="InterPro" id="IPR025110">
    <property type="entry name" value="AMP-bd_C"/>
</dbReference>
<keyword evidence="11" id="KW-1185">Reference proteome</keyword>
<evidence type="ECO:0000256" key="6">
    <source>
        <dbReference type="HAMAP-Rule" id="MF_01123"/>
    </source>
</evidence>
<dbReference type="InterPro" id="IPR032387">
    <property type="entry name" value="ACAS_N"/>
</dbReference>
<comment type="caution">
    <text evidence="10">The sequence shown here is derived from an EMBL/GenBank/DDBJ whole genome shotgun (WGS) entry which is preliminary data.</text>
</comment>
<proteinExistence type="inferred from homology"/>
<evidence type="ECO:0000259" key="9">
    <source>
        <dbReference type="Pfam" id="PF16177"/>
    </source>
</evidence>
<dbReference type="InterPro" id="IPR045851">
    <property type="entry name" value="AMP-bd_C_sf"/>
</dbReference>
<evidence type="ECO:0000256" key="5">
    <source>
        <dbReference type="ARBA" id="ARBA00022990"/>
    </source>
</evidence>
<dbReference type="AlphaFoldDB" id="A0A139SM78"/>
<dbReference type="FunFam" id="3.40.50.12780:FF:000001">
    <property type="entry name" value="Acetyl-coenzyme A synthetase"/>
    <property type="match status" value="1"/>
</dbReference>
<protein>
    <recommendedName>
        <fullName evidence="6">Acetyl-coenzyme A synthetase</fullName>
        <shortName evidence="6">AcCoA synthetase</shortName>
        <shortName evidence="6">Acs</shortName>
        <ecNumber evidence="6">6.2.1.1</ecNumber>
    </recommendedName>
    <alternativeName>
        <fullName evidence="6">Acetate--CoA ligase</fullName>
    </alternativeName>
    <alternativeName>
        <fullName evidence="6">Acyl-activating enzyme</fullName>
    </alternativeName>
</protein>
<dbReference type="GO" id="GO:0016208">
    <property type="term" value="F:AMP binding"/>
    <property type="evidence" value="ECO:0007669"/>
    <property type="project" value="InterPro"/>
</dbReference>
<feature type="binding site" evidence="6">
    <location>
        <position position="540"/>
    </location>
    <ligand>
        <name>ATP</name>
        <dbReference type="ChEBI" id="CHEBI:30616"/>
    </ligand>
</feature>
<evidence type="ECO:0000256" key="1">
    <source>
        <dbReference type="ARBA" id="ARBA00006432"/>
    </source>
</evidence>
<feature type="binding site" evidence="6">
    <location>
        <begin position="218"/>
        <end position="221"/>
    </location>
    <ligand>
        <name>CoA</name>
        <dbReference type="ChEBI" id="CHEBI:57287"/>
    </ligand>
</feature>
<comment type="cofactor">
    <cofactor evidence="6">
        <name>Mg(2+)</name>
        <dbReference type="ChEBI" id="CHEBI:18420"/>
    </cofactor>
</comment>
<accession>A0A139SM78</accession>
<feature type="domain" description="Acetyl-coenzyme A synthetase N-terminal" evidence="9">
    <location>
        <begin position="54"/>
        <end position="108"/>
    </location>
</feature>
<reference evidence="11" key="1">
    <citation type="submission" date="2016-02" db="EMBL/GenBank/DDBJ databases">
        <authorList>
            <person name="Sanders J.G."/>
            <person name="Lin J.Y."/>
            <person name="Wertz J.T."/>
            <person name="Russell J.A."/>
            <person name="Moreau C.S."/>
            <person name="Powell S."/>
        </authorList>
    </citation>
    <scope>NUCLEOTIDE SEQUENCE [LARGE SCALE GENOMIC DNA]</scope>
    <source>
        <strain evidence="11">CAG34</strain>
    </source>
</reference>
<dbReference type="HAMAP" id="MF_01123">
    <property type="entry name" value="Ac_CoA_synth"/>
    <property type="match status" value="1"/>
</dbReference>
<dbReference type="NCBIfam" id="TIGR02188">
    <property type="entry name" value="Ac_CoA_lig_AcsA"/>
    <property type="match status" value="1"/>
</dbReference>
<dbReference type="NCBIfam" id="NF001208">
    <property type="entry name" value="PRK00174.1"/>
    <property type="match status" value="1"/>
</dbReference>
<evidence type="ECO:0000313" key="10">
    <source>
        <dbReference type="EMBL" id="KXU35641.1"/>
    </source>
</evidence>
<keyword evidence="6" id="KW-0479">Metal-binding</keyword>
<dbReference type="GO" id="GO:0003987">
    <property type="term" value="F:acetate-CoA ligase activity"/>
    <property type="evidence" value="ECO:0007669"/>
    <property type="project" value="UniProtKB-UniRule"/>
</dbReference>
<dbReference type="Gene3D" id="3.40.50.12780">
    <property type="entry name" value="N-terminal domain of ligase-like"/>
    <property type="match status" value="1"/>
</dbReference>
<dbReference type="Gene3D" id="3.30.300.30">
    <property type="match status" value="1"/>
</dbReference>
<comment type="PTM">
    <text evidence="6">Acetylated. Deacetylation by the SIR2-homolog deacetylase activates the enzyme.</text>
</comment>
<feature type="binding site" evidence="6">
    <location>
        <position position="336"/>
    </location>
    <ligand>
        <name>CoA</name>
        <dbReference type="ChEBI" id="CHEBI:57287"/>
    </ligand>
</feature>
<feature type="modified residue" description="N6-acetyllysine" evidence="6">
    <location>
        <position position="634"/>
    </location>
</feature>
<dbReference type="InterPro" id="IPR042099">
    <property type="entry name" value="ANL_N_sf"/>
</dbReference>
<keyword evidence="6" id="KW-0460">Magnesium</keyword>
<feature type="binding site" evidence="6">
    <location>
        <position position="525"/>
    </location>
    <ligand>
        <name>ATP</name>
        <dbReference type="ChEBI" id="CHEBI:30616"/>
    </ligand>
</feature>
<dbReference type="EC" id="6.2.1.1" evidence="6"/>
<name>A0A139SM78_9BACT</name>
<dbReference type="SUPFAM" id="SSF56801">
    <property type="entry name" value="Acetyl-CoA synthetase-like"/>
    <property type="match status" value="1"/>
</dbReference>
<sequence length="669" mass="73840">MRPAIRFPHPLLQPPTLPDPVTNQTITSVSRESRLFKPSAEFKAQANLGSEAAYKKLYAESVNSPERFWERQAKQFLTWRKPFTQVLQWKPPHAKWFGGGTLNVAENCLDRHLGTARENKAAIIFEGEPGDIRTLTYKQLHREVCKCANALELLGLRKGDRAAIYMPMVPEAAVAMLACARLGVVHTVIFGGFSSEAIKDRINDCGARVVITADGGWRRGKIVELKDSVDRALGATPSVEHVVVLKRTGNAVTMKEGRDLWWDDLMAAAPAVHKARAHASEQPLFILYTSGSTGKPKGVLHTSAGYLLGAAMTTHYVFDIKETDIYWCTADIGWITGHSYVVYGPLSVGATVLMYEGAPNQPEPDRFWEIIDRHGVTVFYTAPTAIRAFMRWGDEFVTRHSLASLRLLGSVGEPINPEAWMWYHKMIGKKRCPIVDTWWQTETGAIMVTPLPGITPTKPGSCTRPFFGVVPKILDENGKPVSRGSGGKLFLTQPWPSMLRTLWGDDARFKEQYWSEVPGLYFAGDGARFDEDGYLWVVGRIDDVLNVSGHRIGTAEVESALVSHPSVAEAAAVGRPDELKGQALVCFVTLKGDQRASDELKEALRAHVAREIGAIARPDSLRFAAALPKTRSGKIMRRILKEIAAGGDVKGDITTLEDFNVVASLQAEE</sequence>
<keyword evidence="4 6" id="KW-0067">ATP-binding</keyword>
<dbReference type="PANTHER" id="PTHR24095:SF14">
    <property type="entry name" value="ACETYL-COENZYME A SYNTHETASE 1"/>
    <property type="match status" value="1"/>
</dbReference>
<evidence type="ECO:0000256" key="2">
    <source>
        <dbReference type="ARBA" id="ARBA00022598"/>
    </source>
</evidence>
<feature type="binding site" evidence="6">
    <location>
        <begin position="436"/>
        <end position="441"/>
    </location>
    <ligand>
        <name>ATP</name>
        <dbReference type="ChEBI" id="CHEBI:30616"/>
    </ligand>
</feature>
<dbReference type="PROSITE" id="PS00455">
    <property type="entry name" value="AMP_BINDING"/>
    <property type="match status" value="1"/>
</dbReference>
<dbReference type="CDD" id="cd05966">
    <property type="entry name" value="ACS"/>
    <property type="match status" value="1"/>
</dbReference>
<evidence type="ECO:0000313" key="11">
    <source>
        <dbReference type="Proteomes" id="UP000070058"/>
    </source>
</evidence>
<dbReference type="Pfam" id="PF00501">
    <property type="entry name" value="AMP-binding"/>
    <property type="match status" value="1"/>
</dbReference>
<dbReference type="EMBL" id="LSZQ01000044">
    <property type="protein sequence ID" value="KXU35641.1"/>
    <property type="molecule type" value="Genomic_DNA"/>
</dbReference>
<evidence type="ECO:0000259" key="7">
    <source>
        <dbReference type="Pfam" id="PF00501"/>
    </source>
</evidence>
<comment type="function">
    <text evidence="6">Catalyzes the conversion of acetate into acetyl-CoA (AcCoA), an essential intermediate at the junction of anabolic and catabolic pathways. AcsA undergoes a two-step reaction. In the first half reaction, AcsA combines acetate with ATP to form acetyl-adenylate (AcAMP) intermediate. In the second half reaction, it can then transfer the acetyl group from AcAMP to the sulfhydryl group of CoA, forming the product AcCoA.</text>
</comment>
<dbReference type="STRING" id="1548207.AXK11_05760"/>
<keyword evidence="5 6" id="KW-0007">Acetylation</keyword>
<dbReference type="Pfam" id="PF16177">
    <property type="entry name" value="ACAS_N"/>
    <property type="match status" value="1"/>
</dbReference>
<organism evidence="10 11">
    <name type="scientific">Cephaloticoccus primus</name>
    <dbReference type="NCBI Taxonomy" id="1548207"/>
    <lineage>
        <taxon>Bacteria</taxon>
        <taxon>Pseudomonadati</taxon>
        <taxon>Verrucomicrobiota</taxon>
        <taxon>Opitutia</taxon>
        <taxon>Opitutales</taxon>
        <taxon>Opitutaceae</taxon>
        <taxon>Cephaloticoccus</taxon>
    </lineage>
</organism>
<feature type="binding site" evidence="6">
    <location>
        <position position="567"/>
    </location>
    <ligand>
        <name>Mg(2+)</name>
        <dbReference type="ChEBI" id="CHEBI:18420"/>
    </ligand>
</feature>
<dbReference type="GO" id="GO:0019427">
    <property type="term" value="P:acetyl-CoA biosynthetic process from acetate"/>
    <property type="evidence" value="ECO:0007669"/>
    <property type="project" value="UniProtKB-UniRule"/>
</dbReference>
<dbReference type="Proteomes" id="UP000070058">
    <property type="component" value="Unassembled WGS sequence"/>
</dbReference>
<gene>
    <name evidence="6" type="primary">acsA</name>
    <name evidence="10" type="ORF">AXK11_05760</name>
</gene>
<comment type="catalytic activity">
    <reaction evidence="6">
        <text>acetate + ATP + CoA = acetyl-CoA + AMP + diphosphate</text>
        <dbReference type="Rhea" id="RHEA:23176"/>
        <dbReference type="ChEBI" id="CHEBI:30089"/>
        <dbReference type="ChEBI" id="CHEBI:30616"/>
        <dbReference type="ChEBI" id="CHEBI:33019"/>
        <dbReference type="ChEBI" id="CHEBI:57287"/>
        <dbReference type="ChEBI" id="CHEBI:57288"/>
        <dbReference type="ChEBI" id="CHEBI:456215"/>
        <dbReference type="EC" id="6.2.1.1"/>
    </reaction>
</comment>
<dbReference type="GO" id="GO:0046872">
    <property type="term" value="F:metal ion binding"/>
    <property type="evidence" value="ECO:0007669"/>
    <property type="project" value="UniProtKB-KW"/>
</dbReference>
<dbReference type="InterPro" id="IPR011904">
    <property type="entry name" value="Ac_CoA_lig"/>
</dbReference>
<dbReference type="InterPro" id="IPR020845">
    <property type="entry name" value="AMP-binding_CS"/>
</dbReference>
<dbReference type="PANTHER" id="PTHR24095">
    <property type="entry name" value="ACETYL-COENZYME A SYNTHETASE"/>
    <property type="match status" value="1"/>
</dbReference>
<feature type="binding site" evidence="6">
    <location>
        <position position="360"/>
    </location>
    <ligand>
        <name>CoA</name>
        <dbReference type="ChEBI" id="CHEBI:57287"/>
    </ligand>
</feature>
<evidence type="ECO:0000256" key="3">
    <source>
        <dbReference type="ARBA" id="ARBA00022741"/>
    </source>
</evidence>